<dbReference type="OrthoDB" id="9796019at2"/>
<evidence type="ECO:0000256" key="1">
    <source>
        <dbReference type="ARBA" id="ARBA00023015"/>
    </source>
</evidence>
<sequence length="198" mass="22711">MENPLPNTEIKRRPGGRAEQMVAKVHQVTFELLQTKGYDDIEIPEIAKLAEVNKTSIYRRWSTKLELVMDVALAQLKTDVPLPDTGNIHDDLYQLLVSIAKTLEQPFVQNLFKAWLGYSDDTTQHAKQNFWKTRFLLAEPMVLRAIERGELTSTTQARDFLEVAVAPLFYYTLALNIPNTDADIQKAMQRTLMIFSKK</sequence>
<feature type="DNA-binding region" description="H-T-H motif" evidence="4">
    <location>
        <begin position="42"/>
        <end position="61"/>
    </location>
</feature>
<keyword evidence="1" id="KW-0805">Transcription regulation</keyword>
<proteinExistence type="predicted"/>
<dbReference type="InterPro" id="IPR009057">
    <property type="entry name" value="Homeodomain-like_sf"/>
</dbReference>
<protein>
    <submittedName>
        <fullName evidence="6">Transcriptional regulator, TetR family</fullName>
    </submittedName>
</protein>
<evidence type="ECO:0000256" key="4">
    <source>
        <dbReference type="PROSITE-ProRule" id="PRU00335"/>
    </source>
</evidence>
<keyword evidence="3" id="KW-0804">Transcription</keyword>
<dbReference type="PANTHER" id="PTHR30055">
    <property type="entry name" value="HTH-TYPE TRANSCRIPTIONAL REGULATOR RUTR"/>
    <property type="match status" value="1"/>
</dbReference>
<gene>
    <name evidence="6" type="ORF">SAMN05421749_101202</name>
</gene>
<evidence type="ECO:0000256" key="3">
    <source>
        <dbReference type="ARBA" id="ARBA00023163"/>
    </source>
</evidence>
<evidence type="ECO:0000259" key="5">
    <source>
        <dbReference type="PROSITE" id="PS50977"/>
    </source>
</evidence>
<dbReference type="InterPro" id="IPR036271">
    <property type="entry name" value="Tet_transcr_reg_TetR-rel_C_sf"/>
</dbReference>
<reference evidence="7" key="1">
    <citation type="submission" date="2016-09" db="EMBL/GenBank/DDBJ databases">
        <authorList>
            <person name="Varghese N."/>
            <person name="Submissions S."/>
        </authorList>
    </citation>
    <scope>NUCLEOTIDE SEQUENCE [LARGE SCALE GENOMIC DNA]</scope>
    <source>
        <strain evidence="7">ANC 3699</strain>
    </source>
</reference>
<keyword evidence="7" id="KW-1185">Reference proteome</keyword>
<dbReference type="RefSeq" id="WP_092614708.1">
    <property type="nucleotide sequence ID" value="NZ_FMYK01000001.1"/>
</dbReference>
<evidence type="ECO:0000313" key="7">
    <source>
        <dbReference type="Proteomes" id="UP000242317"/>
    </source>
</evidence>
<dbReference type="GO" id="GO:0003700">
    <property type="term" value="F:DNA-binding transcription factor activity"/>
    <property type="evidence" value="ECO:0007669"/>
    <property type="project" value="TreeGrafter"/>
</dbReference>
<dbReference type="GO" id="GO:0000976">
    <property type="term" value="F:transcription cis-regulatory region binding"/>
    <property type="evidence" value="ECO:0007669"/>
    <property type="project" value="TreeGrafter"/>
</dbReference>
<name>A0A1G6GP28_9GAMM</name>
<dbReference type="Pfam" id="PF00440">
    <property type="entry name" value="TetR_N"/>
    <property type="match status" value="1"/>
</dbReference>
<dbReference type="AlphaFoldDB" id="A0A1G6GP28"/>
<dbReference type="Gene3D" id="1.10.10.60">
    <property type="entry name" value="Homeodomain-like"/>
    <property type="match status" value="1"/>
</dbReference>
<dbReference type="SUPFAM" id="SSF48498">
    <property type="entry name" value="Tetracyclin repressor-like, C-terminal domain"/>
    <property type="match status" value="1"/>
</dbReference>
<keyword evidence="2 4" id="KW-0238">DNA-binding</keyword>
<evidence type="ECO:0000313" key="6">
    <source>
        <dbReference type="EMBL" id="SDB83505.1"/>
    </source>
</evidence>
<accession>A0A1G6GP28</accession>
<dbReference type="Pfam" id="PF16859">
    <property type="entry name" value="TetR_C_11"/>
    <property type="match status" value="1"/>
</dbReference>
<dbReference type="EMBL" id="FMYK01000001">
    <property type="protein sequence ID" value="SDB83505.1"/>
    <property type="molecule type" value="Genomic_DNA"/>
</dbReference>
<evidence type="ECO:0000256" key="2">
    <source>
        <dbReference type="ARBA" id="ARBA00023125"/>
    </source>
</evidence>
<dbReference type="PROSITE" id="PS50977">
    <property type="entry name" value="HTH_TETR_2"/>
    <property type="match status" value="1"/>
</dbReference>
<dbReference type="InterPro" id="IPR001647">
    <property type="entry name" value="HTH_TetR"/>
</dbReference>
<dbReference type="InterPro" id="IPR011075">
    <property type="entry name" value="TetR_C"/>
</dbReference>
<dbReference type="InterPro" id="IPR050109">
    <property type="entry name" value="HTH-type_TetR-like_transc_reg"/>
</dbReference>
<organism evidence="6 7">
    <name type="scientific">Acinetobacter marinus</name>
    <dbReference type="NCBI Taxonomy" id="281375"/>
    <lineage>
        <taxon>Bacteria</taxon>
        <taxon>Pseudomonadati</taxon>
        <taxon>Pseudomonadota</taxon>
        <taxon>Gammaproteobacteria</taxon>
        <taxon>Moraxellales</taxon>
        <taxon>Moraxellaceae</taxon>
        <taxon>Acinetobacter</taxon>
    </lineage>
</organism>
<dbReference type="Proteomes" id="UP000242317">
    <property type="component" value="Unassembled WGS sequence"/>
</dbReference>
<feature type="domain" description="HTH tetR-type" evidence="5">
    <location>
        <begin position="19"/>
        <end position="79"/>
    </location>
</feature>
<dbReference type="Gene3D" id="1.10.357.10">
    <property type="entry name" value="Tetracycline Repressor, domain 2"/>
    <property type="match status" value="1"/>
</dbReference>
<dbReference type="SUPFAM" id="SSF46689">
    <property type="entry name" value="Homeodomain-like"/>
    <property type="match status" value="1"/>
</dbReference>
<dbReference type="PANTHER" id="PTHR30055:SF148">
    <property type="entry name" value="TETR-FAMILY TRANSCRIPTIONAL REGULATOR"/>
    <property type="match status" value="1"/>
</dbReference>